<dbReference type="InterPro" id="IPR011711">
    <property type="entry name" value="GntR_C"/>
</dbReference>
<dbReference type="InterPro" id="IPR036390">
    <property type="entry name" value="WH_DNA-bd_sf"/>
</dbReference>
<evidence type="ECO:0000313" key="5">
    <source>
        <dbReference type="EMBL" id="MBS5520482.1"/>
    </source>
</evidence>
<feature type="domain" description="HTH gntR-type" evidence="4">
    <location>
        <begin position="13"/>
        <end position="80"/>
    </location>
</feature>
<dbReference type="InterPro" id="IPR036388">
    <property type="entry name" value="WH-like_DNA-bd_sf"/>
</dbReference>
<dbReference type="Proteomes" id="UP000754226">
    <property type="component" value="Unassembled WGS sequence"/>
</dbReference>
<dbReference type="SUPFAM" id="SSF46785">
    <property type="entry name" value="Winged helix' DNA-binding domain"/>
    <property type="match status" value="1"/>
</dbReference>
<dbReference type="Gene3D" id="1.20.120.530">
    <property type="entry name" value="GntR ligand-binding domain-like"/>
    <property type="match status" value="1"/>
</dbReference>
<accession>A0A943EE02</accession>
<comment type="caution">
    <text evidence="5">The sequence shown here is derived from an EMBL/GenBank/DDBJ whole genome shotgun (WGS) entry which is preliminary data.</text>
</comment>
<dbReference type="InterPro" id="IPR008920">
    <property type="entry name" value="TF_FadR/GntR_C"/>
</dbReference>
<dbReference type="InterPro" id="IPR000524">
    <property type="entry name" value="Tscrpt_reg_HTH_GntR"/>
</dbReference>
<organism evidence="5 6">
    <name type="scientific">Acidaminococcus intestini</name>
    <dbReference type="NCBI Taxonomy" id="187327"/>
    <lineage>
        <taxon>Bacteria</taxon>
        <taxon>Bacillati</taxon>
        <taxon>Bacillota</taxon>
        <taxon>Negativicutes</taxon>
        <taxon>Acidaminococcales</taxon>
        <taxon>Acidaminococcaceae</taxon>
        <taxon>Acidaminococcus</taxon>
    </lineage>
</organism>
<keyword evidence="3" id="KW-0804">Transcription</keyword>
<evidence type="ECO:0000256" key="2">
    <source>
        <dbReference type="ARBA" id="ARBA00023125"/>
    </source>
</evidence>
<dbReference type="EMBL" id="JAGZCZ010000013">
    <property type="protein sequence ID" value="MBS5520482.1"/>
    <property type="molecule type" value="Genomic_DNA"/>
</dbReference>
<name>A0A943EE02_9FIRM</name>
<dbReference type="SMART" id="SM00895">
    <property type="entry name" value="FCD"/>
    <property type="match status" value="1"/>
</dbReference>
<evidence type="ECO:0000259" key="4">
    <source>
        <dbReference type="PROSITE" id="PS50949"/>
    </source>
</evidence>
<protein>
    <submittedName>
        <fullName evidence="5">GntR family transcriptional regulator</fullName>
    </submittedName>
</protein>
<dbReference type="SUPFAM" id="SSF48008">
    <property type="entry name" value="GntR ligand-binding domain-like"/>
    <property type="match status" value="1"/>
</dbReference>
<dbReference type="PANTHER" id="PTHR43537:SF24">
    <property type="entry name" value="GLUCONATE OPERON TRANSCRIPTIONAL REPRESSOR"/>
    <property type="match status" value="1"/>
</dbReference>
<proteinExistence type="predicted"/>
<dbReference type="SMART" id="SM00345">
    <property type="entry name" value="HTH_GNTR"/>
    <property type="match status" value="1"/>
</dbReference>
<dbReference type="Pfam" id="PF00392">
    <property type="entry name" value="GntR"/>
    <property type="match status" value="1"/>
</dbReference>
<reference evidence="5" key="1">
    <citation type="submission" date="2021-02" db="EMBL/GenBank/DDBJ databases">
        <title>Infant gut strain persistence is associated with maternal origin, phylogeny, and functional potential including surface adhesion and iron acquisition.</title>
        <authorList>
            <person name="Lou Y.C."/>
        </authorList>
    </citation>
    <scope>NUCLEOTIDE SEQUENCE</scope>
    <source>
        <strain evidence="5">L3_106_000M1_dasL3_106_000M1_concoct_15</strain>
    </source>
</reference>
<evidence type="ECO:0000256" key="1">
    <source>
        <dbReference type="ARBA" id="ARBA00023015"/>
    </source>
</evidence>
<dbReference type="PANTHER" id="PTHR43537">
    <property type="entry name" value="TRANSCRIPTIONAL REGULATOR, GNTR FAMILY"/>
    <property type="match status" value="1"/>
</dbReference>
<dbReference type="Gene3D" id="1.10.10.10">
    <property type="entry name" value="Winged helix-like DNA-binding domain superfamily/Winged helix DNA-binding domain"/>
    <property type="match status" value="1"/>
</dbReference>
<gene>
    <name evidence="5" type="ORF">KHX13_09285</name>
</gene>
<dbReference type="Pfam" id="PF07729">
    <property type="entry name" value="FCD"/>
    <property type="match status" value="1"/>
</dbReference>
<dbReference type="PROSITE" id="PS50949">
    <property type="entry name" value="HTH_GNTR"/>
    <property type="match status" value="1"/>
</dbReference>
<evidence type="ECO:0000256" key="3">
    <source>
        <dbReference type="ARBA" id="ARBA00023163"/>
    </source>
</evidence>
<dbReference type="AlphaFoldDB" id="A0A943EE02"/>
<sequence length="233" mass="26973">MNTPYKARKIKKLSLAEEAYNYLKEQIISGKIHQGDVITEQSIANELRISRTPVKNAISKLESENFVTTLNGRGTLVNVLSIADMRDIYNVRTVLEVLALETTIHNLSEKMVQQACESFQNALALYKKDKSLVSPEMMYELDNQFHNMIVDYTSNHYIRRLMPSLSERINVRQLQAYQITDTFETSTKQHLEILEAIAKKNLAKAKLLLEEHLKWSFAVMFDALLQRYQKNNM</sequence>
<dbReference type="CDD" id="cd07377">
    <property type="entry name" value="WHTH_GntR"/>
    <property type="match status" value="1"/>
</dbReference>
<dbReference type="GO" id="GO:0003700">
    <property type="term" value="F:DNA-binding transcription factor activity"/>
    <property type="evidence" value="ECO:0007669"/>
    <property type="project" value="InterPro"/>
</dbReference>
<dbReference type="GO" id="GO:0003677">
    <property type="term" value="F:DNA binding"/>
    <property type="evidence" value="ECO:0007669"/>
    <property type="project" value="UniProtKB-KW"/>
</dbReference>
<keyword evidence="2" id="KW-0238">DNA-binding</keyword>
<keyword evidence="1" id="KW-0805">Transcription regulation</keyword>
<evidence type="ECO:0000313" key="6">
    <source>
        <dbReference type="Proteomes" id="UP000754226"/>
    </source>
</evidence>